<keyword evidence="2 5" id="KW-0812">Transmembrane</keyword>
<dbReference type="GO" id="GO:0042760">
    <property type="term" value="P:very long-chain fatty acid catabolic process"/>
    <property type="evidence" value="ECO:0007669"/>
    <property type="project" value="TreeGrafter"/>
</dbReference>
<gene>
    <name evidence="7" type="ORF">KIPB_009937</name>
</gene>
<evidence type="ECO:0000256" key="5">
    <source>
        <dbReference type="SAM" id="Phobius"/>
    </source>
</evidence>
<dbReference type="InterPro" id="IPR011527">
    <property type="entry name" value="ABC1_TM_dom"/>
</dbReference>
<keyword evidence="1" id="KW-0813">Transport</keyword>
<keyword evidence="8" id="KW-1185">Reference proteome</keyword>
<dbReference type="PANTHER" id="PTHR11384:SF59">
    <property type="entry name" value="LYSOSOMAL COBALAMIN TRANSPORTER ABCD4"/>
    <property type="match status" value="1"/>
</dbReference>
<dbReference type="GO" id="GO:0140359">
    <property type="term" value="F:ABC-type transporter activity"/>
    <property type="evidence" value="ECO:0007669"/>
    <property type="project" value="InterPro"/>
</dbReference>
<dbReference type="SUPFAM" id="SSF90123">
    <property type="entry name" value="ABC transporter transmembrane region"/>
    <property type="match status" value="1"/>
</dbReference>
<accession>A0A9K3GMH0</accession>
<evidence type="ECO:0000256" key="4">
    <source>
        <dbReference type="ARBA" id="ARBA00023136"/>
    </source>
</evidence>
<dbReference type="GO" id="GO:0007031">
    <property type="term" value="P:peroxisome organization"/>
    <property type="evidence" value="ECO:0007669"/>
    <property type="project" value="TreeGrafter"/>
</dbReference>
<dbReference type="Gene3D" id="1.20.1560.10">
    <property type="entry name" value="ABC transporter type 1, transmembrane domain"/>
    <property type="match status" value="1"/>
</dbReference>
<protein>
    <recommendedName>
        <fullName evidence="6">ABC transmembrane type-1 domain-containing protein</fullName>
    </recommendedName>
</protein>
<keyword evidence="4 5" id="KW-0472">Membrane</keyword>
<dbReference type="GO" id="GO:0006635">
    <property type="term" value="P:fatty acid beta-oxidation"/>
    <property type="evidence" value="ECO:0007669"/>
    <property type="project" value="TreeGrafter"/>
</dbReference>
<dbReference type="Pfam" id="PF06472">
    <property type="entry name" value="ABC_membrane_2"/>
    <property type="match status" value="1"/>
</dbReference>
<feature type="domain" description="ABC transmembrane type-1" evidence="6">
    <location>
        <begin position="14"/>
        <end position="141"/>
    </location>
</feature>
<sequence>HQDNLPLLRTWWRLFAIGFPSPFHVNSWILYFSFICMLLACSCPTLLGMAASLLACSATGTCSDPEDNDKFQFYVIVTCVVCVIQSTALAGADWAGWEMGARWRKELTTAMHEKYFSREHFYRLNLMGMQPDQRIAADVEQRIAADVGTLVTC</sequence>
<evidence type="ECO:0000256" key="1">
    <source>
        <dbReference type="ARBA" id="ARBA00022448"/>
    </source>
</evidence>
<evidence type="ECO:0000259" key="6">
    <source>
        <dbReference type="Pfam" id="PF06472"/>
    </source>
</evidence>
<comment type="caution">
    <text evidence="7">The sequence shown here is derived from an EMBL/GenBank/DDBJ whole genome shotgun (WGS) entry which is preliminary data.</text>
</comment>
<feature type="transmembrane region" description="Helical" evidence="5">
    <location>
        <begin position="71"/>
        <end position="95"/>
    </location>
</feature>
<dbReference type="GO" id="GO:0005524">
    <property type="term" value="F:ATP binding"/>
    <property type="evidence" value="ECO:0007669"/>
    <property type="project" value="InterPro"/>
</dbReference>
<dbReference type="GO" id="GO:0005324">
    <property type="term" value="F:long-chain fatty acid transmembrane transporter activity"/>
    <property type="evidence" value="ECO:0007669"/>
    <property type="project" value="TreeGrafter"/>
</dbReference>
<dbReference type="InterPro" id="IPR036640">
    <property type="entry name" value="ABC1_TM_sf"/>
</dbReference>
<dbReference type="GO" id="GO:0015910">
    <property type="term" value="P:long-chain fatty acid import into peroxisome"/>
    <property type="evidence" value="ECO:0007669"/>
    <property type="project" value="TreeGrafter"/>
</dbReference>
<organism evidence="7 8">
    <name type="scientific">Kipferlia bialata</name>
    <dbReference type="NCBI Taxonomy" id="797122"/>
    <lineage>
        <taxon>Eukaryota</taxon>
        <taxon>Metamonada</taxon>
        <taxon>Carpediemonas-like organisms</taxon>
        <taxon>Kipferlia</taxon>
    </lineage>
</organism>
<evidence type="ECO:0000313" key="7">
    <source>
        <dbReference type="EMBL" id="GIQ87821.1"/>
    </source>
</evidence>
<evidence type="ECO:0000256" key="2">
    <source>
        <dbReference type="ARBA" id="ARBA00022692"/>
    </source>
</evidence>
<feature type="non-terminal residue" evidence="7">
    <location>
        <position position="1"/>
    </location>
</feature>
<proteinExistence type="predicted"/>
<dbReference type="GO" id="GO:0005778">
    <property type="term" value="C:peroxisomal membrane"/>
    <property type="evidence" value="ECO:0007669"/>
    <property type="project" value="TreeGrafter"/>
</dbReference>
<evidence type="ECO:0000256" key="3">
    <source>
        <dbReference type="ARBA" id="ARBA00022989"/>
    </source>
</evidence>
<dbReference type="AlphaFoldDB" id="A0A9K3GMH0"/>
<dbReference type="InterPro" id="IPR050835">
    <property type="entry name" value="ABC_transporter_sub-D"/>
</dbReference>
<dbReference type="Proteomes" id="UP000265618">
    <property type="component" value="Unassembled WGS sequence"/>
</dbReference>
<dbReference type="PANTHER" id="PTHR11384">
    <property type="entry name" value="ATP-BINDING CASSETTE, SUB-FAMILY D MEMBER"/>
    <property type="match status" value="1"/>
</dbReference>
<name>A0A9K3GMH0_9EUKA</name>
<evidence type="ECO:0000313" key="8">
    <source>
        <dbReference type="Proteomes" id="UP000265618"/>
    </source>
</evidence>
<dbReference type="EMBL" id="BDIP01003526">
    <property type="protein sequence ID" value="GIQ87821.1"/>
    <property type="molecule type" value="Genomic_DNA"/>
</dbReference>
<feature type="transmembrane region" description="Helical" evidence="5">
    <location>
        <begin position="28"/>
        <end position="51"/>
    </location>
</feature>
<reference evidence="7 8" key="1">
    <citation type="journal article" date="2018" name="PLoS ONE">
        <title>The draft genome of Kipferlia bialata reveals reductive genome evolution in fornicate parasites.</title>
        <authorList>
            <person name="Tanifuji G."/>
            <person name="Takabayashi S."/>
            <person name="Kume K."/>
            <person name="Takagi M."/>
            <person name="Nakayama T."/>
            <person name="Kamikawa R."/>
            <person name="Inagaki Y."/>
            <person name="Hashimoto T."/>
        </authorList>
    </citation>
    <scope>NUCLEOTIDE SEQUENCE [LARGE SCALE GENOMIC DNA]</scope>
    <source>
        <strain evidence="7">NY0173</strain>
    </source>
</reference>
<keyword evidence="3 5" id="KW-1133">Transmembrane helix</keyword>